<feature type="binding site" evidence="11">
    <location>
        <position position="336"/>
    </location>
    <ligand>
        <name>Fe cation</name>
        <dbReference type="ChEBI" id="CHEBI:24875"/>
    </ligand>
</feature>
<feature type="domain" description="Homogentisate 1,2-dioxygenase N-terminal" evidence="13">
    <location>
        <begin position="12"/>
        <end position="280"/>
    </location>
</feature>
<dbReference type="KEGG" id="stax:MC45_15270"/>
<reference evidence="14 15" key="1">
    <citation type="submission" date="2014-09" db="EMBL/GenBank/DDBJ databases">
        <title>Using Illumina technology Improving SMRT sequencing Genome Assembly by RASTools.</title>
        <authorList>
            <person name="Zhou Y."/>
            <person name="Ma T."/>
            <person name="Liu T."/>
        </authorList>
    </citation>
    <scope>NUCLEOTIDE SEQUENCE [LARGE SCALE GENOMIC DNA]</scope>
    <source>
        <strain evidence="14 15">ATCC 55669</strain>
    </source>
</reference>
<dbReference type="STRING" id="1549858.MC45_15270"/>
<dbReference type="GO" id="GO:0006572">
    <property type="term" value="P:L-tyrosine catabolic process"/>
    <property type="evidence" value="ECO:0007669"/>
    <property type="project" value="UniProtKB-UniRule"/>
</dbReference>
<feature type="binding site" evidence="11">
    <location>
        <position position="342"/>
    </location>
    <ligand>
        <name>Fe cation</name>
        <dbReference type="ChEBI" id="CHEBI:24875"/>
    </ligand>
</feature>
<protein>
    <recommendedName>
        <fullName evidence="9">Homogentisate 1,2-dioxygenase</fullName>
        <ecNumber evidence="9">1.13.11.5</ecNumber>
    </recommendedName>
</protein>
<dbReference type="InterPro" id="IPR046451">
    <property type="entry name" value="HgmA_C"/>
</dbReference>
<name>A0A097EIV4_9SPHN</name>
<dbReference type="PANTHER" id="PTHR11056">
    <property type="entry name" value="HOMOGENTISATE 1,2-DIOXYGENASE"/>
    <property type="match status" value="1"/>
</dbReference>
<evidence type="ECO:0000313" key="15">
    <source>
        <dbReference type="Proteomes" id="UP000033200"/>
    </source>
</evidence>
<keyword evidence="4" id="KW-0828">Tyrosine catabolism</keyword>
<dbReference type="GO" id="GO:0046872">
    <property type="term" value="F:metal ion binding"/>
    <property type="evidence" value="ECO:0007669"/>
    <property type="project" value="UniProtKB-KW"/>
</dbReference>
<evidence type="ECO:0000256" key="11">
    <source>
        <dbReference type="PIRSR" id="PIRSR605708-2"/>
    </source>
</evidence>
<dbReference type="GO" id="GO:0005737">
    <property type="term" value="C:cytoplasm"/>
    <property type="evidence" value="ECO:0007669"/>
    <property type="project" value="TreeGrafter"/>
</dbReference>
<evidence type="ECO:0000256" key="5">
    <source>
        <dbReference type="ARBA" id="ARBA00022964"/>
    </source>
</evidence>
<evidence type="ECO:0000256" key="4">
    <source>
        <dbReference type="ARBA" id="ARBA00022878"/>
    </source>
</evidence>
<dbReference type="EMBL" id="CP009571">
    <property type="protein sequence ID" value="AIT07504.1"/>
    <property type="molecule type" value="Genomic_DNA"/>
</dbReference>
<evidence type="ECO:0000256" key="6">
    <source>
        <dbReference type="ARBA" id="ARBA00023002"/>
    </source>
</evidence>
<keyword evidence="6 14" id="KW-0560">Oxidoreductase</keyword>
<accession>A0A097EIV4</accession>
<evidence type="ECO:0000259" key="12">
    <source>
        <dbReference type="Pfam" id="PF04209"/>
    </source>
</evidence>
<evidence type="ECO:0000256" key="9">
    <source>
        <dbReference type="NCBIfam" id="TIGR01015"/>
    </source>
</evidence>
<dbReference type="Pfam" id="PF20510">
    <property type="entry name" value="HgmA_N"/>
    <property type="match status" value="1"/>
</dbReference>
<feature type="binding site" evidence="11">
    <location>
        <position position="372"/>
    </location>
    <ligand>
        <name>homogentisate</name>
        <dbReference type="ChEBI" id="CHEBI:16169"/>
    </ligand>
</feature>
<dbReference type="NCBIfam" id="TIGR01015">
    <property type="entry name" value="hmgA"/>
    <property type="match status" value="1"/>
</dbReference>
<dbReference type="PANTHER" id="PTHR11056:SF0">
    <property type="entry name" value="HOMOGENTISATE 1,2-DIOXYGENASE"/>
    <property type="match status" value="1"/>
</dbReference>
<evidence type="ECO:0000256" key="1">
    <source>
        <dbReference type="ARBA" id="ARBA00001962"/>
    </source>
</evidence>
<dbReference type="EC" id="1.13.11.5" evidence="9"/>
<dbReference type="Gene3D" id="2.60.120.10">
    <property type="entry name" value="Jelly Rolls"/>
    <property type="match status" value="1"/>
</dbReference>
<dbReference type="RefSeq" id="WP_038664966.1">
    <property type="nucleotide sequence ID" value="NZ_CP009571.1"/>
</dbReference>
<keyword evidence="3 11" id="KW-0479">Metal-binding</keyword>
<gene>
    <name evidence="14" type="ORF">MC45_15270</name>
</gene>
<dbReference type="InterPro" id="IPR014710">
    <property type="entry name" value="RmlC-like_jellyroll"/>
</dbReference>
<comment type="cofactor">
    <cofactor evidence="1 11">
        <name>Fe cation</name>
        <dbReference type="ChEBI" id="CHEBI:24875"/>
    </cofactor>
</comment>
<feature type="active site" description="Proton acceptor" evidence="10">
    <location>
        <position position="293"/>
    </location>
</feature>
<dbReference type="InterPro" id="IPR011051">
    <property type="entry name" value="RmlC_Cupin_sf"/>
</dbReference>
<dbReference type="HOGENOM" id="CLU_027174_0_0_5"/>
<dbReference type="FunFam" id="2.60.120.10:FF:000034">
    <property type="entry name" value="Homogentisate 1,2-dioxygenase"/>
    <property type="match status" value="1"/>
</dbReference>
<proteinExistence type="inferred from homology"/>
<dbReference type="GO" id="GO:0006559">
    <property type="term" value="P:L-phenylalanine catabolic process"/>
    <property type="evidence" value="ECO:0007669"/>
    <property type="project" value="UniProtKB-UniRule"/>
</dbReference>
<dbReference type="InterPro" id="IPR005708">
    <property type="entry name" value="Homogentis_dOase"/>
</dbReference>
<keyword evidence="5 14" id="KW-0223">Dioxygenase</keyword>
<dbReference type="Proteomes" id="UP000033200">
    <property type="component" value="Chromosome"/>
</dbReference>
<keyword evidence="15" id="KW-1185">Reference proteome</keyword>
<evidence type="ECO:0000256" key="10">
    <source>
        <dbReference type="PIRSR" id="PIRSR605708-1"/>
    </source>
</evidence>
<dbReference type="AlphaFoldDB" id="A0A097EIV4"/>
<dbReference type="InterPro" id="IPR046452">
    <property type="entry name" value="HgmA_N"/>
</dbReference>
<sequence length="438" mass="48201">MTVHHPGSEADYIPGFGNHVSTEAVVGALPIGRNAPQRPAFGLYAEQLSGTAFTAPRHENRRSWLYRMRPTAEHPPYVRYEGAQRFAPGISDAPLAPNRLRWDPCPDAPVDTDLIDGMTTMLANRDPADLEGVALHVYAANADMTARVFTDADGELLFVPQEGRLELLTELGRMMVAPGQIALIPRGVRFRALLPDGSAKGYVCENHGSLFRLPDLGPIGANGLANPRDFETPVAWFEDRDEPTEVIQKFMGSLWTTTLDHSPLDVVAWHGNLAPWRYDLARFNTINTVSFDHPDPSIFTLLTSPSDVPGRANADFVIFPPRWMVAEDTFRPPWFHRNVMSEAMGLITGAYDAKAHGFAPGGISLHNLMAGHGPDLASWQGASAAELKPHKIDGTMAFMLESCWPYRPTHHALHHAQLDYDAVWADFPKAVLPQSPAA</sequence>
<dbReference type="GO" id="GO:0004411">
    <property type="term" value="F:homogentisate 1,2-dioxygenase activity"/>
    <property type="evidence" value="ECO:0007669"/>
    <property type="project" value="UniProtKB-UniRule"/>
</dbReference>
<dbReference type="CDD" id="cd07000">
    <property type="entry name" value="cupin_HGO_N"/>
    <property type="match status" value="1"/>
</dbReference>
<keyword evidence="7 11" id="KW-0408">Iron</keyword>
<evidence type="ECO:0000256" key="2">
    <source>
        <dbReference type="ARBA" id="ARBA00007757"/>
    </source>
</evidence>
<dbReference type="Pfam" id="PF04209">
    <property type="entry name" value="HgmA_C"/>
    <property type="match status" value="1"/>
</dbReference>
<feature type="binding site" evidence="11">
    <location>
        <position position="351"/>
    </location>
    <ligand>
        <name>homogentisate</name>
        <dbReference type="ChEBI" id="CHEBI:16169"/>
    </ligand>
</feature>
<comment type="similarity">
    <text evidence="2">Belongs to the homogentisate dioxygenase family.</text>
</comment>
<evidence type="ECO:0000256" key="3">
    <source>
        <dbReference type="ARBA" id="ARBA00022723"/>
    </source>
</evidence>
<evidence type="ECO:0000256" key="7">
    <source>
        <dbReference type="ARBA" id="ARBA00023004"/>
    </source>
</evidence>
<organism evidence="14 15">
    <name type="scientific">Sphingomonas taxi</name>
    <dbReference type="NCBI Taxonomy" id="1549858"/>
    <lineage>
        <taxon>Bacteria</taxon>
        <taxon>Pseudomonadati</taxon>
        <taxon>Pseudomonadota</taxon>
        <taxon>Alphaproteobacteria</taxon>
        <taxon>Sphingomonadales</taxon>
        <taxon>Sphingomonadaceae</taxon>
        <taxon>Sphingomonas</taxon>
    </lineage>
</organism>
<feature type="binding site" evidence="11">
    <location>
        <position position="372"/>
    </location>
    <ligand>
        <name>Fe cation</name>
        <dbReference type="ChEBI" id="CHEBI:24875"/>
    </ligand>
</feature>
<keyword evidence="8" id="KW-0585">Phenylalanine catabolism</keyword>
<evidence type="ECO:0000256" key="8">
    <source>
        <dbReference type="ARBA" id="ARBA00023232"/>
    </source>
</evidence>
<dbReference type="eggNOG" id="COG3508">
    <property type="taxonomic scope" value="Bacteria"/>
</dbReference>
<evidence type="ECO:0000313" key="14">
    <source>
        <dbReference type="EMBL" id="AIT07504.1"/>
    </source>
</evidence>
<dbReference type="SUPFAM" id="SSF51182">
    <property type="entry name" value="RmlC-like cupins"/>
    <property type="match status" value="1"/>
</dbReference>
<evidence type="ECO:0000259" key="13">
    <source>
        <dbReference type="Pfam" id="PF20510"/>
    </source>
</evidence>
<feature type="domain" description="Homogentisate 1,2-dioxygenase C-terminal" evidence="12">
    <location>
        <begin position="282"/>
        <end position="429"/>
    </location>
</feature>